<comment type="cofactor">
    <cofactor evidence="1">
        <name>FAD</name>
        <dbReference type="ChEBI" id="CHEBI:57692"/>
    </cofactor>
</comment>
<feature type="domain" description="FAD/NAD(P)-binding" evidence="5">
    <location>
        <begin position="6"/>
        <end position="304"/>
    </location>
</feature>
<dbReference type="SUPFAM" id="SSF51905">
    <property type="entry name" value="FAD/NAD(P)-binding domain"/>
    <property type="match status" value="1"/>
</dbReference>
<reference evidence="7" key="1">
    <citation type="submission" date="2022-01" db="EMBL/GenBank/DDBJ databases">
        <authorList>
            <person name="Jo J.-H."/>
            <person name="Im W.-T."/>
        </authorList>
    </citation>
    <scope>NUCLEOTIDE SEQUENCE</scope>
    <source>
        <strain evidence="7">I2-34</strain>
    </source>
</reference>
<feature type="domain" description="Reductase C-terminal" evidence="6">
    <location>
        <begin position="323"/>
        <end position="406"/>
    </location>
</feature>
<dbReference type="Pfam" id="PF07992">
    <property type="entry name" value="Pyr_redox_2"/>
    <property type="match status" value="1"/>
</dbReference>
<dbReference type="Proteomes" id="UP001165368">
    <property type="component" value="Unassembled WGS sequence"/>
</dbReference>
<dbReference type="PANTHER" id="PTHR43557:SF2">
    <property type="entry name" value="RIESKE DOMAIN-CONTAINING PROTEIN-RELATED"/>
    <property type="match status" value="1"/>
</dbReference>
<dbReference type="PRINTS" id="PR00411">
    <property type="entry name" value="PNDRDTASEI"/>
</dbReference>
<evidence type="ECO:0000256" key="4">
    <source>
        <dbReference type="ARBA" id="ARBA00023002"/>
    </source>
</evidence>
<dbReference type="Pfam" id="PF14759">
    <property type="entry name" value="Reductase_C"/>
    <property type="match status" value="1"/>
</dbReference>
<dbReference type="Gene3D" id="3.50.50.60">
    <property type="entry name" value="FAD/NAD(P)-binding domain"/>
    <property type="match status" value="2"/>
</dbReference>
<dbReference type="InterPro" id="IPR023753">
    <property type="entry name" value="FAD/NAD-binding_dom"/>
</dbReference>
<dbReference type="InterPro" id="IPR016156">
    <property type="entry name" value="FAD/NAD-linked_Rdtase_dimer_sf"/>
</dbReference>
<keyword evidence="3" id="KW-0274">FAD</keyword>
<dbReference type="PANTHER" id="PTHR43557">
    <property type="entry name" value="APOPTOSIS-INDUCING FACTOR 1"/>
    <property type="match status" value="1"/>
</dbReference>
<dbReference type="RefSeq" id="WP_237822761.1">
    <property type="nucleotide sequence ID" value="NZ_JAKLTQ010000013.1"/>
</dbReference>
<evidence type="ECO:0000313" key="7">
    <source>
        <dbReference type="EMBL" id="MCG2623447.1"/>
    </source>
</evidence>
<keyword evidence="8" id="KW-1185">Reference proteome</keyword>
<dbReference type="EMBL" id="JAKLTQ010000013">
    <property type="protein sequence ID" value="MCG2623447.1"/>
    <property type="molecule type" value="Genomic_DNA"/>
</dbReference>
<comment type="caution">
    <text evidence="7">The sequence shown here is derived from an EMBL/GenBank/DDBJ whole genome shotgun (WGS) entry which is preliminary data.</text>
</comment>
<proteinExistence type="predicted"/>
<evidence type="ECO:0000259" key="5">
    <source>
        <dbReference type="Pfam" id="PF07992"/>
    </source>
</evidence>
<keyword evidence="2" id="KW-0285">Flavoprotein</keyword>
<evidence type="ECO:0000259" key="6">
    <source>
        <dbReference type="Pfam" id="PF14759"/>
    </source>
</evidence>
<keyword evidence="4" id="KW-0560">Oxidoreductase</keyword>
<evidence type="ECO:0000313" key="8">
    <source>
        <dbReference type="Proteomes" id="UP001165368"/>
    </source>
</evidence>
<evidence type="ECO:0000256" key="2">
    <source>
        <dbReference type="ARBA" id="ARBA00022630"/>
    </source>
</evidence>
<dbReference type="Gene3D" id="3.30.390.30">
    <property type="match status" value="1"/>
</dbReference>
<dbReference type="PRINTS" id="PR00368">
    <property type="entry name" value="FADPNR"/>
</dbReference>
<organism evidence="7 8">
    <name type="scientific">Arthrobacter hankyongi</name>
    <dbReference type="NCBI Taxonomy" id="2904801"/>
    <lineage>
        <taxon>Bacteria</taxon>
        <taxon>Bacillati</taxon>
        <taxon>Actinomycetota</taxon>
        <taxon>Actinomycetes</taxon>
        <taxon>Micrococcales</taxon>
        <taxon>Micrococcaceae</taxon>
        <taxon>Arthrobacter</taxon>
    </lineage>
</organism>
<dbReference type="InterPro" id="IPR050446">
    <property type="entry name" value="FAD-oxidoreductase/Apoptosis"/>
</dbReference>
<dbReference type="SUPFAM" id="SSF55424">
    <property type="entry name" value="FAD/NAD-linked reductases, dimerisation (C-terminal) domain"/>
    <property type="match status" value="1"/>
</dbReference>
<name>A0ABS9L9T7_9MICC</name>
<evidence type="ECO:0000256" key="3">
    <source>
        <dbReference type="ARBA" id="ARBA00022827"/>
    </source>
</evidence>
<gene>
    <name evidence="7" type="ORF">LVY72_16240</name>
</gene>
<dbReference type="InterPro" id="IPR028202">
    <property type="entry name" value="Reductase_C"/>
</dbReference>
<dbReference type="InterPro" id="IPR036188">
    <property type="entry name" value="FAD/NAD-bd_sf"/>
</dbReference>
<evidence type="ECO:0000256" key="1">
    <source>
        <dbReference type="ARBA" id="ARBA00001974"/>
    </source>
</evidence>
<protein>
    <submittedName>
        <fullName evidence="7">FAD-dependent oxidoreductase</fullName>
    </submittedName>
</protein>
<accession>A0ABS9L9T7</accession>
<sequence length="418" mass="44176">MVDTASVVIVGAGHSGFQTAKSLRDSGFTGPVTVLNGDAEAPYQRPPLSKAYLTGKSGFDDLRFAAQEFYARMDITLRNGVRAETINPAGRTLGLSDGTILPYGHLVLATGTKPRELTVPGSDADGVVGLRSVADADDIAARLETSRNVVVIGAGFIGLEFVSVAVAKGHTPVVLEFAPRILGRAASEPVSEYFLSHYRQQGVDFRLGTAVERIETIDGKAVAVVDSKGTRHPADLVVVGIGVLPETSLAEQAGLTIDNGIFVDEFLGTSDPHISAVGDCCSYPSTTAGRVVRLESVQNATDHGRCVAAKIVGTPRPYMELPWFWSDQGTKKLQIAGLNFGSDQQVIRGDLGGGKFSVFMYNDGELVAVDSVDRPMDHMSARRLMAAKVPLSPQDAGDPDFDLKAFALKARTAAATGA</sequence>